<sequence length="299" mass="32297">MNALDRLPAWATTGVGSLPFNAVDHAVAHVATAYDVPFCPQLPRLDGDMISEWLGGDPGRCGWSPARDRERPRAWDAFLCELDRSPPAHRVVKLQVTGPATLACALARASGTPSRREALALAHELAVWLAANVSAQIRTLRDRGLDTLLVVDEPALHVFGTEDIERVWDPLRAVAPHWGLHLCGPVPWETVTRAEPDVLSFDLALSPLDRSAASALRGLLARGGRVAWGVVQPHRPEHGLHAVKRLREALAVVEAGGEQSLLTASCGSGRMSPAREAEITTALWDTARAVREPAARWLG</sequence>
<protein>
    <recommendedName>
        <fullName evidence="3">Cobalamin-independent methionine synthase MetE C-terminal/archaeal domain-containing protein</fullName>
    </recommendedName>
</protein>
<comment type="caution">
    <text evidence="1">The sequence shown here is derived from an EMBL/GenBank/DDBJ whole genome shotgun (WGS) entry which is preliminary data.</text>
</comment>
<dbReference type="InterPro" id="IPR038071">
    <property type="entry name" value="UROD/MetE-like_sf"/>
</dbReference>
<dbReference type="RefSeq" id="WP_270042511.1">
    <property type="nucleotide sequence ID" value="NZ_JAPDOD010000023.1"/>
</dbReference>
<evidence type="ECO:0000313" key="1">
    <source>
        <dbReference type="EMBL" id="MDA0163267.1"/>
    </source>
</evidence>
<evidence type="ECO:0008006" key="3">
    <source>
        <dbReference type="Google" id="ProtNLM"/>
    </source>
</evidence>
<gene>
    <name evidence="1" type="ORF">OM076_23535</name>
</gene>
<dbReference type="EMBL" id="JAPDOD010000023">
    <property type="protein sequence ID" value="MDA0163267.1"/>
    <property type="molecule type" value="Genomic_DNA"/>
</dbReference>
<dbReference type="Proteomes" id="UP001149140">
    <property type="component" value="Unassembled WGS sequence"/>
</dbReference>
<reference evidence="1" key="1">
    <citation type="submission" date="2022-10" db="EMBL/GenBank/DDBJ databases">
        <title>The WGS of Solirubrobacter ginsenosidimutans DSM 21036.</title>
        <authorList>
            <person name="Jiang Z."/>
        </authorList>
    </citation>
    <scope>NUCLEOTIDE SEQUENCE</scope>
    <source>
        <strain evidence="1">DSM 21036</strain>
    </source>
</reference>
<dbReference type="Gene3D" id="3.20.20.210">
    <property type="match status" value="1"/>
</dbReference>
<evidence type="ECO:0000313" key="2">
    <source>
        <dbReference type="Proteomes" id="UP001149140"/>
    </source>
</evidence>
<accession>A0A9X3MY37</accession>
<name>A0A9X3MY37_9ACTN</name>
<keyword evidence="2" id="KW-1185">Reference proteome</keyword>
<proteinExistence type="predicted"/>
<dbReference type="AlphaFoldDB" id="A0A9X3MY37"/>
<dbReference type="SUPFAM" id="SSF51726">
    <property type="entry name" value="UROD/MetE-like"/>
    <property type="match status" value="1"/>
</dbReference>
<organism evidence="1 2">
    <name type="scientific">Solirubrobacter ginsenosidimutans</name>
    <dbReference type="NCBI Taxonomy" id="490573"/>
    <lineage>
        <taxon>Bacteria</taxon>
        <taxon>Bacillati</taxon>
        <taxon>Actinomycetota</taxon>
        <taxon>Thermoleophilia</taxon>
        <taxon>Solirubrobacterales</taxon>
        <taxon>Solirubrobacteraceae</taxon>
        <taxon>Solirubrobacter</taxon>
    </lineage>
</organism>